<dbReference type="KEGG" id="pex:IZT61_12070"/>
<proteinExistence type="predicted"/>
<accession>A0A7U3Q3G8</accession>
<dbReference type="Proteomes" id="UP000594759">
    <property type="component" value="Chromosome"/>
</dbReference>
<evidence type="ECO:0000313" key="1">
    <source>
        <dbReference type="EMBL" id="QPH37847.1"/>
    </source>
</evidence>
<sequence length="71" mass="8020">MKTLAFFILFLTSITCKENTATKVYLCKSEGGKKYHYKSNCRGLNNCQHKIIATTLEKAKGQGKTLCGWEK</sequence>
<dbReference type="RefSeq" id="WP_196097159.1">
    <property type="nucleotide sequence ID" value="NZ_CP064939.1"/>
</dbReference>
<gene>
    <name evidence="1" type="ORF">IZT61_12070</name>
</gene>
<evidence type="ECO:0000313" key="2">
    <source>
        <dbReference type="Proteomes" id="UP000594759"/>
    </source>
</evidence>
<keyword evidence="2" id="KW-1185">Reference proteome</keyword>
<dbReference type="EMBL" id="CP064939">
    <property type="protein sequence ID" value="QPH37847.1"/>
    <property type="molecule type" value="Genomic_DNA"/>
</dbReference>
<protein>
    <submittedName>
        <fullName evidence="1">Uncharacterized protein</fullName>
    </submittedName>
</protein>
<name>A0A7U3Q3G8_9SPHI</name>
<organism evidence="1 2">
    <name type="scientific">Pedobacter endophyticus</name>
    <dbReference type="NCBI Taxonomy" id="2789740"/>
    <lineage>
        <taxon>Bacteria</taxon>
        <taxon>Pseudomonadati</taxon>
        <taxon>Bacteroidota</taxon>
        <taxon>Sphingobacteriia</taxon>
        <taxon>Sphingobacteriales</taxon>
        <taxon>Sphingobacteriaceae</taxon>
        <taxon>Pedobacter</taxon>
    </lineage>
</organism>
<dbReference type="AlphaFoldDB" id="A0A7U3Q3G8"/>
<reference evidence="1 2" key="1">
    <citation type="submission" date="2020-11" db="EMBL/GenBank/DDBJ databases">
        <title>Pedobacter endophytica, an endophytic bacteria isolated form Carex pumila.</title>
        <authorList>
            <person name="Peng Y."/>
            <person name="Jiang L."/>
            <person name="Lee J."/>
        </authorList>
    </citation>
    <scope>NUCLEOTIDE SEQUENCE [LARGE SCALE GENOMIC DNA]</scope>
    <source>
        <strain evidence="1 2">JBR3-12</strain>
    </source>
</reference>